<accession>A0A7S4UV30</accession>
<evidence type="ECO:0000256" key="1">
    <source>
        <dbReference type="SAM" id="MobiDB-lite"/>
    </source>
</evidence>
<proteinExistence type="predicted"/>
<evidence type="ECO:0000313" key="2">
    <source>
        <dbReference type="EMBL" id="CAE4607419.1"/>
    </source>
</evidence>
<dbReference type="AlphaFoldDB" id="A0A7S4UV30"/>
<feature type="compositionally biased region" description="Polar residues" evidence="1">
    <location>
        <begin position="126"/>
        <end position="135"/>
    </location>
</feature>
<gene>
    <name evidence="2" type="ORF">DBRI00130_LOCUS15033</name>
</gene>
<protein>
    <submittedName>
        <fullName evidence="2">Uncharacterized protein</fullName>
    </submittedName>
</protein>
<feature type="region of interest" description="Disordered" evidence="1">
    <location>
        <begin position="123"/>
        <end position="145"/>
    </location>
</feature>
<name>A0A7S4UV30_9STRA</name>
<sequence length="163" mass="17894">MKLFLATTMLAIAAGKEPLRGSSLRGAEKDCILEEVSLLRIPGQVLSDPLHPGEDMDGDTVFECLDNNGMTTVLDMDKEQKNALHQMIRDGSIVPGKTSLDISQATRTKNKISLPPGKINIKAKKPSSSGTQPCHNNRHKALPSHQSRRYKWSTATRLDCCNI</sequence>
<reference evidence="2" key="1">
    <citation type="submission" date="2021-01" db="EMBL/GenBank/DDBJ databases">
        <authorList>
            <person name="Corre E."/>
            <person name="Pelletier E."/>
            <person name="Niang G."/>
            <person name="Scheremetjew M."/>
            <person name="Finn R."/>
            <person name="Kale V."/>
            <person name="Holt S."/>
            <person name="Cochrane G."/>
            <person name="Meng A."/>
            <person name="Brown T."/>
            <person name="Cohen L."/>
        </authorList>
    </citation>
    <scope>NUCLEOTIDE SEQUENCE</scope>
    <source>
        <strain evidence="2">GSO104</strain>
    </source>
</reference>
<organism evidence="2">
    <name type="scientific">Ditylum brightwellii</name>
    <dbReference type="NCBI Taxonomy" id="49249"/>
    <lineage>
        <taxon>Eukaryota</taxon>
        <taxon>Sar</taxon>
        <taxon>Stramenopiles</taxon>
        <taxon>Ochrophyta</taxon>
        <taxon>Bacillariophyta</taxon>
        <taxon>Mediophyceae</taxon>
        <taxon>Lithodesmiophycidae</taxon>
        <taxon>Lithodesmiales</taxon>
        <taxon>Lithodesmiaceae</taxon>
        <taxon>Ditylum</taxon>
    </lineage>
</organism>
<feature type="compositionally biased region" description="Basic residues" evidence="1">
    <location>
        <begin position="136"/>
        <end position="145"/>
    </location>
</feature>
<dbReference type="EMBL" id="HBNS01018875">
    <property type="protein sequence ID" value="CAE4607419.1"/>
    <property type="molecule type" value="Transcribed_RNA"/>
</dbReference>